<dbReference type="GeneID" id="5029768"/>
<dbReference type="InterPro" id="IPR051617">
    <property type="entry name" value="UNC-93-like_regulator"/>
</dbReference>
<feature type="transmembrane region" description="Helical" evidence="5">
    <location>
        <begin position="356"/>
        <end position="375"/>
    </location>
</feature>
<comment type="subcellular location">
    <subcellularLocation>
        <location evidence="1">Membrane</location>
        <topology evidence="1">Multi-pass membrane protein</topology>
    </subcellularLocation>
</comment>
<evidence type="ECO:0000313" key="7">
    <source>
        <dbReference type="Proteomes" id="UP000000600"/>
    </source>
</evidence>
<keyword evidence="2 5" id="KW-0812">Transmembrane</keyword>
<feature type="transmembrane region" description="Helical" evidence="5">
    <location>
        <begin position="245"/>
        <end position="264"/>
    </location>
</feature>
<accession>A0D0M0</accession>
<feature type="transmembrane region" description="Helical" evidence="5">
    <location>
        <begin position="411"/>
        <end position="431"/>
    </location>
</feature>
<evidence type="ECO:0000256" key="1">
    <source>
        <dbReference type="ARBA" id="ARBA00004141"/>
    </source>
</evidence>
<evidence type="ECO:0000313" key="6">
    <source>
        <dbReference type="EMBL" id="CAK76587.1"/>
    </source>
</evidence>
<dbReference type="PANTHER" id="PTHR23294">
    <property type="entry name" value="ET TRANSLATION PRODUCT-RELATED"/>
    <property type="match status" value="1"/>
</dbReference>
<protein>
    <recommendedName>
        <fullName evidence="8">Major facilitator superfamily (MFS) profile domain-containing protein</fullName>
    </recommendedName>
</protein>
<dbReference type="OMA" id="WICKPQI"/>
<reference evidence="6 7" key="1">
    <citation type="journal article" date="2006" name="Nature">
        <title>Global trends of whole-genome duplications revealed by the ciliate Paramecium tetraurelia.</title>
        <authorList>
            <consortium name="Genoscope"/>
            <person name="Aury J.-M."/>
            <person name="Jaillon O."/>
            <person name="Duret L."/>
            <person name="Noel B."/>
            <person name="Jubin C."/>
            <person name="Porcel B.M."/>
            <person name="Segurens B."/>
            <person name="Daubin V."/>
            <person name="Anthouard V."/>
            <person name="Aiach N."/>
            <person name="Arnaiz O."/>
            <person name="Billaut A."/>
            <person name="Beisson J."/>
            <person name="Blanc I."/>
            <person name="Bouhouche K."/>
            <person name="Camara F."/>
            <person name="Duharcourt S."/>
            <person name="Guigo R."/>
            <person name="Gogendeau D."/>
            <person name="Katinka M."/>
            <person name="Keller A.-M."/>
            <person name="Kissmehl R."/>
            <person name="Klotz C."/>
            <person name="Koll F."/>
            <person name="Le Moue A."/>
            <person name="Lepere C."/>
            <person name="Malinsky S."/>
            <person name="Nowacki M."/>
            <person name="Nowak J.K."/>
            <person name="Plattner H."/>
            <person name="Poulain J."/>
            <person name="Ruiz F."/>
            <person name="Serrano V."/>
            <person name="Zagulski M."/>
            <person name="Dessen P."/>
            <person name="Betermier M."/>
            <person name="Weissenbach J."/>
            <person name="Scarpelli C."/>
            <person name="Schachter V."/>
            <person name="Sperling L."/>
            <person name="Meyer E."/>
            <person name="Cohen J."/>
            <person name="Wincker P."/>
        </authorList>
    </citation>
    <scope>NUCLEOTIDE SEQUENCE [LARGE SCALE GENOMIC DNA]</scope>
    <source>
        <strain evidence="6 7">Stock d4-2</strain>
    </source>
</reference>
<sequence length="497" mass="57089">MKIQFQLIYQAIILIYTYQILQKWLNLCICFEYLSIILLYSIHNTYLFGINYRKQIFRCINIKNTIYMKIPTNFWKLFYMNSILMMHLSLCLALTALLPQIAEQNGYVDLGNYSILAIYMAEFFFNILSPAYLKNRKFNIAFTFQALLVVPSFFASDYLTNCRNGDDSTWICKPQILSPISIIFTFILGAGLGGYFVVQNYYVSQCATAESSEIMFSTTYILMGLSSMLSGFYSKLMLKLVSRSTFFWVTGFIELGLSMLFLFIQTPQKTEMLMSGAKVNDSEIERETNTKEDSIKQNILDMYKVFLDKSTYIYYPLFWMTGVIIGFEYGLLYQFINKSLEKNNYDEQTINEKTAEVYLFVGIAQTFGALINGIIKKTLKSQTSIALYTNLLGIIVILALVESFIDSFKIIIVLGFFLGLADISGQFNSAITISEQYKDALPVYGIYFCFQNLSIALVIIQATQLEYVHLGYNLFLIGISQIVVNLAMHYVNRKQAE</sequence>
<dbReference type="KEGG" id="ptm:GSPATT00012139001"/>
<dbReference type="SUPFAM" id="SSF103473">
    <property type="entry name" value="MFS general substrate transporter"/>
    <property type="match status" value="1"/>
</dbReference>
<dbReference type="HOGENOM" id="CLU_621824_0_0_1"/>
<feature type="transmembrane region" description="Helical" evidence="5">
    <location>
        <begin position="7"/>
        <end position="25"/>
    </location>
</feature>
<dbReference type="GO" id="GO:0022857">
    <property type="term" value="F:transmembrane transporter activity"/>
    <property type="evidence" value="ECO:0007669"/>
    <property type="project" value="InterPro"/>
</dbReference>
<evidence type="ECO:0000256" key="2">
    <source>
        <dbReference type="ARBA" id="ARBA00022692"/>
    </source>
</evidence>
<dbReference type="InParanoid" id="A0D0M0"/>
<feature type="transmembrane region" description="Helical" evidence="5">
    <location>
        <begin position="443"/>
        <end position="464"/>
    </location>
</feature>
<feature type="transmembrane region" description="Helical" evidence="5">
    <location>
        <begin position="387"/>
        <end position="405"/>
    </location>
</feature>
<keyword evidence="3 5" id="KW-1133">Transmembrane helix</keyword>
<dbReference type="AlphaFoldDB" id="A0D0M0"/>
<dbReference type="Gene3D" id="1.20.1250.20">
    <property type="entry name" value="MFS general substrate transporter like domains"/>
    <property type="match status" value="1"/>
</dbReference>
<dbReference type="OrthoDB" id="293539at2759"/>
<proteinExistence type="predicted"/>
<dbReference type="GO" id="GO:0016020">
    <property type="term" value="C:membrane"/>
    <property type="evidence" value="ECO:0007669"/>
    <property type="project" value="UniProtKB-SubCell"/>
</dbReference>
<evidence type="ECO:0000256" key="3">
    <source>
        <dbReference type="ARBA" id="ARBA00022989"/>
    </source>
</evidence>
<feature type="transmembrane region" description="Helical" evidence="5">
    <location>
        <begin position="214"/>
        <end position="233"/>
    </location>
</feature>
<feature type="transmembrane region" description="Helical" evidence="5">
    <location>
        <begin position="110"/>
        <end position="128"/>
    </location>
</feature>
<feature type="transmembrane region" description="Helical" evidence="5">
    <location>
        <begin position="140"/>
        <end position="160"/>
    </location>
</feature>
<name>A0D0M0_PARTE</name>
<evidence type="ECO:0000256" key="4">
    <source>
        <dbReference type="ARBA" id="ARBA00023136"/>
    </source>
</evidence>
<dbReference type="Pfam" id="PF07690">
    <property type="entry name" value="MFS_1"/>
    <property type="match status" value="1"/>
</dbReference>
<feature type="transmembrane region" description="Helical" evidence="5">
    <location>
        <begin position="180"/>
        <end position="202"/>
    </location>
</feature>
<gene>
    <name evidence="6" type="ORF">GSPATT00012139001</name>
</gene>
<evidence type="ECO:0000256" key="5">
    <source>
        <dbReference type="SAM" id="Phobius"/>
    </source>
</evidence>
<organism evidence="6 7">
    <name type="scientific">Paramecium tetraurelia</name>
    <dbReference type="NCBI Taxonomy" id="5888"/>
    <lineage>
        <taxon>Eukaryota</taxon>
        <taxon>Sar</taxon>
        <taxon>Alveolata</taxon>
        <taxon>Ciliophora</taxon>
        <taxon>Intramacronucleata</taxon>
        <taxon>Oligohymenophorea</taxon>
        <taxon>Peniculida</taxon>
        <taxon>Parameciidae</taxon>
        <taxon>Paramecium</taxon>
    </lineage>
</organism>
<dbReference type="Proteomes" id="UP000000600">
    <property type="component" value="Unassembled WGS sequence"/>
</dbReference>
<keyword evidence="4 5" id="KW-0472">Membrane</keyword>
<feature type="transmembrane region" description="Helical" evidence="5">
    <location>
        <begin position="312"/>
        <end position="336"/>
    </location>
</feature>
<dbReference type="PANTHER" id="PTHR23294:SF0">
    <property type="entry name" value="UNC93-LIKE PROTEIN MFSD11"/>
    <property type="match status" value="1"/>
</dbReference>
<feature type="transmembrane region" description="Helical" evidence="5">
    <location>
        <begin position="31"/>
        <end position="52"/>
    </location>
</feature>
<dbReference type="RefSeq" id="XP_001443984.1">
    <property type="nucleotide sequence ID" value="XM_001443947.1"/>
</dbReference>
<dbReference type="EMBL" id="CT868241">
    <property type="protein sequence ID" value="CAK76587.1"/>
    <property type="molecule type" value="Genomic_DNA"/>
</dbReference>
<dbReference type="STRING" id="5888.A0D0M0"/>
<dbReference type="InterPro" id="IPR036259">
    <property type="entry name" value="MFS_trans_sf"/>
</dbReference>
<feature type="transmembrane region" description="Helical" evidence="5">
    <location>
        <begin position="73"/>
        <end position="98"/>
    </location>
</feature>
<feature type="transmembrane region" description="Helical" evidence="5">
    <location>
        <begin position="470"/>
        <end position="491"/>
    </location>
</feature>
<evidence type="ECO:0008006" key="8">
    <source>
        <dbReference type="Google" id="ProtNLM"/>
    </source>
</evidence>
<keyword evidence="7" id="KW-1185">Reference proteome</keyword>
<dbReference type="InterPro" id="IPR011701">
    <property type="entry name" value="MFS"/>
</dbReference>